<accession>A0A921E6K7</accession>
<dbReference type="InterPro" id="IPR020483">
    <property type="entry name" value="Uncharacterised_YgbA"/>
</dbReference>
<dbReference type="AlphaFoldDB" id="A0A921E6K7"/>
<comment type="caution">
    <text evidence="1">The sequence shown here is derived from an EMBL/GenBank/DDBJ whole genome shotgun (WGS) entry which is preliminary data.</text>
</comment>
<dbReference type="Pfam" id="PF11756">
    <property type="entry name" value="YgbA_NO"/>
    <property type="match status" value="1"/>
</dbReference>
<reference evidence="1" key="1">
    <citation type="journal article" date="2021" name="PeerJ">
        <title>Extensive microbial diversity within the chicken gut microbiome revealed by metagenomics and culture.</title>
        <authorList>
            <person name="Gilroy R."/>
            <person name="Ravi A."/>
            <person name="Getino M."/>
            <person name="Pursley I."/>
            <person name="Horton D.L."/>
            <person name="Alikhan N.F."/>
            <person name="Baker D."/>
            <person name="Gharbi K."/>
            <person name="Hall N."/>
            <person name="Watson M."/>
            <person name="Adriaenssens E.M."/>
            <person name="Foster-Nyarko E."/>
            <person name="Jarju S."/>
            <person name="Secka A."/>
            <person name="Antonio M."/>
            <person name="Oren A."/>
            <person name="Chaudhuri R.R."/>
            <person name="La Ragione R."/>
            <person name="Hildebrand F."/>
            <person name="Pallen M.J."/>
        </authorList>
    </citation>
    <scope>NUCLEOTIDE SEQUENCE</scope>
    <source>
        <strain evidence="1">4100</strain>
    </source>
</reference>
<protein>
    <submittedName>
        <fullName evidence="1">Nitrous oxide-stimulated promoter family protein</fullName>
    </submittedName>
</protein>
<dbReference type="NCBIfam" id="NF007714">
    <property type="entry name" value="PRK10410.1-2"/>
    <property type="match status" value="1"/>
</dbReference>
<evidence type="ECO:0000313" key="2">
    <source>
        <dbReference type="Proteomes" id="UP000711407"/>
    </source>
</evidence>
<evidence type="ECO:0000313" key="1">
    <source>
        <dbReference type="EMBL" id="HJE38150.1"/>
    </source>
</evidence>
<reference evidence="1" key="2">
    <citation type="submission" date="2021-09" db="EMBL/GenBank/DDBJ databases">
        <authorList>
            <person name="Gilroy R."/>
        </authorList>
    </citation>
    <scope>NUCLEOTIDE SEQUENCE</scope>
    <source>
        <strain evidence="1">4100</strain>
    </source>
</reference>
<sequence>MKVTPRHVGRISREKRTVSAMIRLYCRHHHSAGAEGCSCNALERYAHARLDRCPHGEGKPSCRRCTIHCYSPSMRRLMQEVMRWSGPRMVWRHPLMALRHLWDDTRR</sequence>
<dbReference type="EMBL" id="DYXT01000002">
    <property type="protein sequence ID" value="HJE38150.1"/>
    <property type="molecule type" value="Genomic_DNA"/>
</dbReference>
<proteinExistence type="predicted"/>
<name>A0A921E6K7_9BACT</name>
<gene>
    <name evidence="1" type="ORF">K8V47_00070</name>
</gene>
<dbReference type="Proteomes" id="UP000711407">
    <property type="component" value="Unassembled WGS sequence"/>
</dbReference>
<organism evidence="1 2">
    <name type="scientific">Candidatus Amulumruptor caecigallinarius</name>
    <dbReference type="NCBI Taxonomy" id="2109911"/>
    <lineage>
        <taxon>Bacteria</taxon>
        <taxon>Pseudomonadati</taxon>
        <taxon>Bacteroidota</taxon>
        <taxon>Bacteroidia</taxon>
        <taxon>Bacteroidales</taxon>
        <taxon>Muribaculaceae</taxon>
        <taxon>Candidatus Amulumruptor</taxon>
    </lineage>
</organism>